<sequence>MFYDYQITSNCLKSHNVKLSFLHCDRFTGRLQFLKQRVTGMLSHGMENDVELMFHDTGSNGRLDINRYLIDKVNEIEKCYPCGKRRLGVVVCGPAKFTDVCRRTCVELQDKIHDGTVVSYITDPFGW</sequence>
<dbReference type="EMBL" id="BSXS01017324">
    <property type="protein sequence ID" value="GMF08771.1"/>
    <property type="molecule type" value="Genomic_DNA"/>
</dbReference>
<gene>
    <name evidence="1" type="ORF">Amon02_001336100</name>
</gene>
<evidence type="ECO:0000313" key="2">
    <source>
        <dbReference type="Proteomes" id="UP001165064"/>
    </source>
</evidence>
<accession>A0ACB5UD32</accession>
<dbReference type="Proteomes" id="UP001165064">
    <property type="component" value="Unassembled WGS sequence"/>
</dbReference>
<organism evidence="1 2">
    <name type="scientific">Ambrosiozyma monospora</name>
    <name type="common">Yeast</name>
    <name type="synonym">Endomycopsis monosporus</name>
    <dbReference type="NCBI Taxonomy" id="43982"/>
    <lineage>
        <taxon>Eukaryota</taxon>
        <taxon>Fungi</taxon>
        <taxon>Dikarya</taxon>
        <taxon>Ascomycota</taxon>
        <taxon>Saccharomycotina</taxon>
        <taxon>Pichiomycetes</taxon>
        <taxon>Pichiales</taxon>
        <taxon>Pichiaceae</taxon>
        <taxon>Ambrosiozyma</taxon>
    </lineage>
</organism>
<evidence type="ECO:0000313" key="1">
    <source>
        <dbReference type="EMBL" id="GMF08771.1"/>
    </source>
</evidence>
<proteinExistence type="predicted"/>
<comment type="caution">
    <text evidence="1">The sequence shown here is derived from an EMBL/GenBank/DDBJ whole genome shotgun (WGS) entry which is preliminary data.</text>
</comment>
<name>A0ACB5UD32_AMBMO</name>
<keyword evidence="2" id="KW-1185">Reference proteome</keyword>
<reference evidence="1" key="1">
    <citation type="submission" date="2023-04" db="EMBL/GenBank/DDBJ databases">
        <title>Ambrosiozyma monospora NBRC 10751.</title>
        <authorList>
            <person name="Ichikawa N."/>
            <person name="Sato H."/>
            <person name="Tonouchi N."/>
        </authorList>
    </citation>
    <scope>NUCLEOTIDE SEQUENCE</scope>
    <source>
        <strain evidence="1">NBRC 10751</strain>
    </source>
</reference>
<protein>
    <submittedName>
        <fullName evidence="1">Unnamed protein product</fullName>
    </submittedName>
</protein>